<dbReference type="PANTHER" id="PTHR33921:SF15">
    <property type="entry name" value="CALVIN CYCLE PROTEIN CP12-2, CHLOROPLASTIC"/>
    <property type="match status" value="1"/>
</dbReference>
<dbReference type="Pfam" id="PF02672">
    <property type="entry name" value="CP12"/>
    <property type="match status" value="1"/>
</dbReference>
<gene>
    <name evidence="2" type="ORF">H6G83_29240</name>
</gene>
<feature type="domain" description="CP12" evidence="1">
    <location>
        <begin position="22"/>
        <end position="92"/>
    </location>
</feature>
<keyword evidence="3" id="KW-1185">Reference proteome</keyword>
<dbReference type="Proteomes" id="UP000661112">
    <property type="component" value="Unassembled WGS sequence"/>
</dbReference>
<protein>
    <submittedName>
        <fullName evidence="2">Calvin cycle protein CP12</fullName>
    </submittedName>
</protein>
<evidence type="ECO:0000313" key="2">
    <source>
        <dbReference type="EMBL" id="MBD2504645.1"/>
    </source>
</evidence>
<name>A0ABR8DBP4_9NOST</name>
<dbReference type="EMBL" id="JACJSG010000056">
    <property type="protein sequence ID" value="MBD2504645.1"/>
    <property type="molecule type" value="Genomic_DNA"/>
</dbReference>
<dbReference type="SMART" id="SM01093">
    <property type="entry name" value="CP12"/>
    <property type="match status" value="1"/>
</dbReference>
<comment type="caution">
    <text evidence="2">The sequence shown here is derived from an EMBL/GenBank/DDBJ whole genome shotgun (WGS) entry which is preliminary data.</text>
</comment>
<dbReference type="PANTHER" id="PTHR33921">
    <property type="entry name" value="CALVIN CYCLE PROTEIN CP12-2, CHLOROPLASTIC"/>
    <property type="match status" value="1"/>
</dbReference>
<reference evidence="2 3" key="1">
    <citation type="journal article" date="2020" name="ISME J.">
        <title>Comparative genomics reveals insights into cyanobacterial evolution and habitat adaptation.</title>
        <authorList>
            <person name="Chen M.Y."/>
            <person name="Teng W.K."/>
            <person name="Zhao L."/>
            <person name="Hu C.X."/>
            <person name="Zhou Y.K."/>
            <person name="Han B.P."/>
            <person name="Song L.R."/>
            <person name="Shu W.S."/>
        </authorList>
    </citation>
    <scope>NUCLEOTIDE SEQUENCE [LARGE SCALE GENOMIC DNA]</scope>
    <source>
        <strain evidence="2 3">FACHB-119</strain>
    </source>
</reference>
<dbReference type="InterPro" id="IPR003823">
    <property type="entry name" value="CP12_dom"/>
</dbReference>
<accession>A0ABR8DBP4</accession>
<sequence>MTAIYNVAPNAFNADKDEATDLEKAILSAIAEARSTCELNGDGSPNCAVAWDIVEELQAEKSHQLQAKKHKNSLESFCDLHPEALECLIYDI</sequence>
<proteinExistence type="predicted"/>
<evidence type="ECO:0000259" key="1">
    <source>
        <dbReference type="SMART" id="SM01093"/>
    </source>
</evidence>
<evidence type="ECO:0000313" key="3">
    <source>
        <dbReference type="Proteomes" id="UP000661112"/>
    </source>
</evidence>
<organism evidence="2 3">
    <name type="scientific">Anabaena azotica FACHB-119</name>
    <dbReference type="NCBI Taxonomy" id="947527"/>
    <lineage>
        <taxon>Bacteria</taxon>
        <taxon>Bacillati</taxon>
        <taxon>Cyanobacteriota</taxon>
        <taxon>Cyanophyceae</taxon>
        <taxon>Nostocales</taxon>
        <taxon>Nostocaceae</taxon>
        <taxon>Anabaena</taxon>
        <taxon>Anabaena azotica</taxon>
    </lineage>
</organism>
<dbReference type="RefSeq" id="WP_190478646.1">
    <property type="nucleotide sequence ID" value="NZ_JACJSG010000056.1"/>
</dbReference>
<dbReference type="InterPro" id="IPR039314">
    <property type="entry name" value="CP12-like"/>
</dbReference>